<keyword evidence="5" id="KW-0548">Nucleotidyltransferase</keyword>
<keyword evidence="5" id="KW-0808">Transferase</keyword>
<comment type="catalytic activity">
    <reaction evidence="2">
        <text>2 GTP = 3',3'-c-di-GMP + 2 diphosphate</text>
        <dbReference type="Rhea" id="RHEA:24898"/>
        <dbReference type="ChEBI" id="CHEBI:33019"/>
        <dbReference type="ChEBI" id="CHEBI:37565"/>
        <dbReference type="ChEBI" id="CHEBI:58805"/>
        <dbReference type="EC" id="2.7.7.65"/>
    </reaction>
</comment>
<reference evidence="5 6" key="1">
    <citation type="submission" date="2017-05" db="EMBL/GenBank/DDBJ databases">
        <authorList>
            <person name="Song R."/>
            <person name="Chenine A.L."/>
            <person name="Ruprecht R.M."/>
        </authorList>
    </citation>
    <scope>NUCLEOTIDE SEQUENCE [LARGE SCALE GENOMIC DNA]</scope>
    <source>
        <strain evidence="5 6">CECT 8489</strain>
    </source>
</reference>
<dbReference type="OrthoDB" id="9812260at2"/>
<dbReference type="Proteomes" id="UP000201838">
    <property type="component" value="Unassembled WGS sequence"/>
</dbReference>
<dbReference type="InterPro" id="IPR000160">
    <property type="entry name" value="GGDEF_dom"/>
</dbReference>
<dbReference type="InterPro" id="IPR029787">
    <property type="entry name" value="Nucleotide_cyclase"/>
</dbReference>
<dbReference type="SMART" id="SM00267">
    <property type="entry name" value="GGDEF"/>
    <property type="match status" value="1"/>
</dbReference>
<feature type="transmembrane region" description="Helical" evidence="3">
    <location>
        <begin position="6"/>
        <end position="29"/>
    </location>
</feature>
<accession>A0A238IW48</accession>
<feature type="transmembrane region" description="Helical" evidence="3">
    <location>
        <begin position="41"/>
        <end position="58"/>
    </location>
</feature>
<dbReference type="RefSeq" id="WP_093972606.1">
    <property type="nucleotide sequence ID" value="NZ_FXXQ01000002.1"/>
</dbReference>
<feature type="transmembrane region" description="Helical" evidence="3">
    <location>
        <begin position="70"/>
        <end position="93"/>
    </location>
</feature>
<dbReference type="PANTHER" id="PTHR45138:SF9">
    <property type="entry name" value="DIGUANYLATE CYCLASE DGCM-RELATED"/>
    <property type="match status" value="1"/>
</dbReference>
<dbReference type="SUPFAM" id="SSF55073">
    <property type="entry name" value="Nucleotide cyclase"/>
    <property type="match status" value="1"/>
</dbReference>
<keyword evidence="3" id="KW-0472">Membrane</keyword>
<evidence type="ECO:0000313" key="6">
    <source>
        <dbReference type="Proteomes" id="UP000201838"/>
    </source>
</evidence>
<keyword evidence="3" id="KW-0812">Transmembrane</keyword>
<feature type="domain" description="GGDEF" evidence="4">
    <location>
        <begin position="139"/>
        <end position="272"/>
    </location>
</feature>
<dbReference type="PANTHER" id="PTHR45138">
    <property type="entry name" value="REGULATORY COMPONENTS OF SENSORY TRANSDUCTION SYSTEM"/>
    <property type="match status" value="1"/>
</dbReference>
<dbReference type="FunFam" id="3.30.70.270:FF:000001">
    <property type="entry name" value="Diguanylate cyclase domain protein"/>
    <property type="match status" value="1"/>
</dbReference>
<protein>
    <recommendedName>
        <fullName evidence="1">diguanylate cyclase</fullName>
        <ecNumber evidence="1">2.7.7.65</ecNumber>
    </recommendedName>
</protein>
<dbReference type="InterPro" id="IPR043128">
    <property type="entry name" value="Rev_trsase/Diguanyl_cyclase"/>
</dbReference>
<dbReference type="GO" id="GO:1902201">
    <property type="term" value="P:negative regulation of bacterial-type flagellum-dependent cell motility"/>
    <property type="evidence" value="ECO:0007669"/>
    <property type="project" value="TreeGrafter"/>
</dbReference>
<dbReference type="InterPro" id="IPR050469">
    <property type="entry name" value="Diguanylate_Cyclase"/>
</dbReference>
<keyword evidence="3" id="KW-1133">Transmembrane helix</keyword>
<evidence type="ECO:0000256" key="2">
    <source>
        <dbReference type="ARBA" id="ARBA00034247"/>
    </source>
</evidence>
<proteinExistence type="predicted"/>
<dbReference type="NCBIfam" id="TIGR00254">
    <property type="entry name" value="GGDEF"/>
    <property type="match status" value="1"/>
</dbReference>
<name>A0A238IW48_9RHOB</name>
<dbReference type="PROSITE" id="PS50887">
    <property type="entry name" value="GGDEF"/>
    <property type="match status" value="1"/>
</dbReference>
<dbReference type="GO" id="GO:0005886">
    <property type="term" value="C:plasma membrane"/>
    <property type="evidence" value="ECO:0007669"/>
    <property type="project" value="TreeGrafter"/>
</dbReference>
<organism evidence="5 6">
    <name type="scientific">Boseongicola aestuarii</name>
    <dbReference type="NCBI Taxonomy" id="1470561"/>
    <lineage>
        <taxon>Bacteria</taxon>
        <taxon>Pseudomonadati</taxon>
        <taxon>Pseudomonadota</taxon>
        <taxon>Alphaproteobacteria</taxon>
        <taxon>Rhodobacterales</taxon>
        <taxon>Paracoccaceae</taxon>
        <taxon>Boseongicola</taxon>
    </lineage>
</organism>
<dbReference type="EC" id="2.7.7.65" evidence="1"/>
<dbReference type="GO" id="GO:0052621">
    <property type="term" value="F:diguanylate cyclase activity"/>
    <property type="evidence" value="ECO:0007669"/>
    <property type="project" value="UniProtKB-EC"/>
</dbReference>
<gene>
    <name evidence="5" type="primary">dosC</name>
    <name evidence="5" type="ORF">BOA8489_00714</name>
</gene>
<sequence length="284" mass="31374">MLILDWITLSVVSGVGFLAISLVPIVQLLRITRSRQLRRAWLWLAIMVVGFIVGYLLLAELLPRDTDVVLINLICVILVMGGVFVMSVAVLALRTADDVARLVHLEREVVIDPLTAVYNRRYFSEQFEREFELALRTGVSLSLLVIDLDHFKKVNDTHGHAIGDRVLAVVAAILSERVRSSDIVVRYGGEEFVILARATSPEVAARLGERVLSAVRAMKVSCPGNCTLSITASVGVASQEPYDTRETLFDRADAALFEAKRSGRDRVVVGGGVCDDRSMRERRA</sequence>
<evidence type="ECO:0000259" key="4">
    <source>
        <dbReference type="PROSITE" id="PS50887"/>
    </source>
</evidence>
<dbReference type="AlphaFoldDB" id="A0A238IW48"/>
<evidence type="ECO:0000256" key="1">
    <source>
        <dbReference type="ARBA" id="ARBA00012528"/>
    </source>
</evidence>
<keyword evidence="6" id="KW-1185">Reference proteome</keyword>
<dbReference type="EMBL" id="FXXQ01000002">
    <property type="protein sequence ID" value="SMX22616.1"/>
    <property type="molecule type" value="Genomic_DNA"/>
</dbReference>
<evidence type="ECO:0000313" key="5">
    <source>
        <dbReference type="EMBL" id="SMX22616.1"/>
    </source>
</evidence>
<dbReference type="Gene3D" id="3.30.70.270">
    <property type="match status" value="1"/>
</dbReference>
<dbReference type="Pfam" id="PF00990">
    <property type="entry name" value="GGDEF"/>
    <property type="match status" value="1"/>
</dbReference>
<dbReference type="GO" id="GO:0043709">
    <property type="term" value="P:cell adhesion involved in single-species biofilm formation"/>
    <property type="evidence" value="ECO:0007669"/>
    <property type="project" value="TreeGrafter"/>
</dbReference>
<evidence type="ECO:0000256" key="3">
    <source>
        <dbReference type="SAM" id="Phobius"/>
    </source>
</evidence>
<dbReference type="CDD" id="cd01949">
    <property type="entry name" value="GGDEF"/>
    <property type="match status" value="1"/>
</dbReference>